<dbReference type="InterPro" id="IPR005922">
    <property type="entry name" value="Phe_NH3-lyase"/>
</dbReference>
<dbReference type="InterPro" id="IPR022313">
    <property type="entry name" value="Phe/His_NH3-lyase_AS"/>
</dbReference>
<organism evidence="4 5">
    <name type="scientific">Fusarium mangiferae</name>
    <name type="common">Mango malformation disease fungus</name>
    <dbReference type="NCBI Taxonomy" id="192010"/>
    <lineage>
        <taxon>Eukaryota</taxon>
        <taxon>Fungi</taxon>
        <taxon>Dikarya</taxon>
        <taxon>Ascomycota</taxon>
        <taxon>Pezizomycotina</taxon>
        <taxon>Sordariomycetes</taxon>
        <taxon>Hypocreomycetidae</taxon>
        <taxon>Hypocreales</taxon>
        <taxon>Nectriaceae</taxon>
        <taxon>Fusarium</taxon>
        <taxon>Fusarium fujikuroi species complex</taxon>
    </lineage>
</organism>
<keyword evidence="5" id="KW-1185">Reference proteome</keyword>
<dbReference type="PANTHER" id="PTHR10362">
    <property type="entry name" value="HISTIDINE AMMONIA-LYASE"/>
    <property type="match status" value="1"/>
</dbReference>
<dbReference type="PROSITE" id="PS00488">
    <property type="entry name" value="PAL_HISTIDASE"/>
    <property type="match status" value="1"/>
</dbReference>
<dbReference type="Gene3D" id="1.10.275.10">
    <property type="entry name" value="Fumarase/aspartase (N-terminal domain)"/>
    <property type="match status" value="1"/>
</dbReference>
<dbReference type="EMBL" id="FCQH01000014">
    <property type="protein sequence ID" value="CVL03507.1"/>
    <property type="molecule type" value="Genomic_DNA"/>
</dbReference>
<reference evidence="5" key="1">
    <citation type="journal article" date="2016" name="Genome Biol. Evol.">
        <title>Comparative 'omics' of the Fusarium fujikuroi species complex highlights differences in genetic potential and metabolite synthesis.</title>
        <authorList>
            <person name="Niehaus E.-M."/>
            <person name="Muensterkoetter M."/>
            <person name="Proctor R.H."/>
            <person name="Brown D.W."/>
            <person name="Sharon A."/>
            <person name="Idan Y."/>
            <person name="Oren-Young L."/>
            <person name="Sieber C.M."/>
            <person name="Novak O."/>
            <person name="Pencik A."/>
            <person name="Tarkowska D."/>
            <person name="Hromadova K."/>
            <person name="Freeman S."/>
            <person name="Maymon M."/>
            <person name="Elazar M."/>
            <person name="Youssef S.A."/>
            <person name="El-Shabrawy E.S.M."/>
            <person name="Shalaby A.B.A."/>
            <person name="Houterman P."/>
            <person name="Brock N.L."/>
            <person name="Burkhardt I."/>
            <person name="Tsavkelova E.A."/>
            <person name="Dickschat J.S."/>
            <person name="Galuszka P."/>
            <person name="Gueldener U."/>
            <person name="Tudzynski B."/>
        </authorList>
    </citation>
    <scope>NUCLEOTIDE SEQUENCE [LARGE SCALE GENOMIC DNA]</scope>
    <source>
        <strain evidence="5">MRC7560</strain>
    </source>
</reference>
<sequence length="734" mass="79792">MFSSQSRYCPELNIKRLEMPLRDTDRLSGCGHHVTASSAQNRDASRGIKNSEDSCHSPTHASQASDIWKKIQSIKDCGFIILDGSELDVASVIAVAKYNCNAYVAKRDDIASAMNKSVVLLEEYLAKGYFVYGVNTGFGGSADTRTKDLPALQSALLQLTQAGILTDEDANGSGLNSMPVTWVRAAMLIRCNTLLRGHSGVRLDLVQALLLLLRKGMTPIVPLRGSISASGDLIPLSYIAGMLEGNPDIRVRTTTSFVLSADKALELAGLEPITLGPKEGLGLVNGTAPSAALGCLAVQEANKILLLAQGLVAMSCEALLGKAENYHPFISSVCPHPGQVQCSATILHFLEGSSLVQSVKEEDKFRPGLAQDRYALRGAPQWLGPQIEDVCSVLSQITVELNSTSDNPIIDINSGEVYSGANFISSSVANGMEKTRLALQMVGKLLFSLSSELINPTMNRGVPPNLVADDPSLSFTMKGIDISMAAYLSELGYLANPVTPHVQSAEMHNQSINSLALISGRYTLQAADVVMQMCAAHLFAVCQALDLRVLHMVYLKSLRSKLVSIVQPLLSGVENQVAEGIYESLHETITKSWNASACFDLEDRCKALSKEIVSILRDYPDECEMDLEFLESFRGDLESLAYLTFTQTRSEFFIKPLTKQYLGHASLRLYSFVREELGVPFHQGLVEHPGRGIEGKINGREKRTIGSWVLTIYTALINDQVWNPLVEVLGSEAF</sequence>
<keyword evidence="2" id="KW-0456">Lyase</keyword>
<dbReference type="AlphaFoldDB" id="A0A1L7U712"/>
<dbReference type="InterPro" id="IPR008948">
    <property type="entry name" value="L-Aspartase-like"/>
</dbReference>
<dbReference type="InterPro" id="IPR024083">
    <property type="entry name" value="Fumarase/histidase_N"/>
</dbReference>
<comment type="caution">
    <text evidence="4">The sequence shown here is derived from an EMBL/GenBank/DDBJ whole genome shotgun (WGS) entry which is preliminary data.</text>
</comment>
<dbReference type="CDD" id="cd00332">
    <property type="entry name" value="PAL-HAL"/>
    <property type="match status" value="1"/>
</dbReference>
<name>A0A1L7U712_FUSMA</name>
<evidence type="ECO:0000313" key="4">
    <source>
        <dbReference type="EMBL" id="CVL03507.1"/>
    </source>
</evidence>
<dbReference type="GO" id="GO:0016841">
    <property type="term" value="F:ammonia-lyase activity"/>
    <property type="evidence" value="ECO:0007669"/>
    <property type="project" value="InterPro"/>
</dbReference>
<gene>
    <name evidence="4" type="ORF">FMAN_15157</name>
</gene>
<evidence type="ECO:0000313" key="5">
    <source>
        <dbReference type="Proteomes" id="UP000184255"/>
    </source>
</evidence>
<evidence type="ECO:0000256" key="1">
    <source>
        <dbReference type="ARBA" id="ARBA00007238"/>
    </source>
</evidence>
<evidence type="ECO:0000256" key="2">
    <source>
        <dbReference type="RuleBase" id="RU003954"/>
    </source>
</evidence>
<evidence type="ECO:0000256" key="3">
    <source>
        <dbReference type="SAM" id="MobiDB-lite"/>
    </source>
</evidence>
<dbReference type="Gene3D" id="1.10.274.20">
    <property type="entry name" value="Phenylalanine ammonia-lyase 1, domain 3"/>
    <property type="match status" value="1"/>
</dbReference>
<dbReference type="InterPro" id="IPR001106">
    <property type="entry name" value="Aromatic_Lyase"/>
</dbReference>
<proteinExistence type="inferred from homology"/>
<dbReference type="Proteomes" id="UP000184255">
    <property type="component" value="Unassembled WGS sequence"/>
</dbReference>
<protein>
    <submittedName>
        <fullName evidence="4">Related to phenylalanine ammonia-lyase</fullName>
    </submittedName>
</protein>
<dbReference type="VEuPathDB" id="FungiDB:FMAN_15157"/>
<dbReference type="RefSeq" id="XP_041688173.1">
    <property type="nucleotide sequence ID" value="XM_041822499.1"/>
</dbReference>
<dbReference type="Pfam" id="PF00221">
    <property type="entry name" value="Lyase_aromatic"/>
    <property type="match status" value="1"/>
</dbReference>
<dbReference type="GeneID" id="65094400"/>
<dbReference type="GO" id="GO:0005737">
    <property type="term" value="C:cytoplasm"/>
    <property type="evidence" value="ECO:0007669"/>
    <property type="project" value="InterPro"/>
</dbReference>
<dbReference type="InterPro" id="IPR023144">
    <property type="entry name" value="Phe_NH3-lyase_shielding_dom_sf"/>
</dbReference>
<dbReference type="SUPFAM" id="SSF48557">
    <property type="entry name" value="L-aspartase-like"/>
    <property type="match status" value="1"/>
</dbReference>
<comment type="similarity">
    <text evidence="1 2">Belongs to the PAL/histidase family.</text>
</comment>
<feature type="region of interest" description="Disordered" evidence="3">
    <location>
        <begin position="32"/>
        <end position="60"/>
    </location>
</feature>
<dbReference type="GO" id="GO:0006559">
    <property type="term" value="P:L-phenylalanine catabolic process"/>
    <property type="evidence" value="ECO:0007669"/>
    <property type="project" value="InterPro"/>
</dbReference>
<accession>A0A1L7U712</accession>
<dbReference type="Gene3D" id="1.20.200.10">
    <property type="entry name" value="Fumarase/aspartase (Central domain)"/>
    <property type="match status" value="1"/>
</dbReference>
<dbReference type="NCBIfam" id="TIGR01226">
    <property type="entry name" value="phe_am_lyase"/>
    <property type="match status" value="1"/>
</dbReference>
<feature type="compositionally biased region" description="Basic and acidic residues" evidence="3">
    <location>
        <begin position="43"/>
        <end position="55"/>
    </location>
</feature>